<dbReference type="InterPro" id="IPR001300">
    <property type="entry name" value="Peptidase_C2_calpain_cat"/>
</dbReference>
<evidence type="ECO:0000259" key="7">
    <source>
        <dbReference type="PROSITE" id="PS50203"/>
    </source>
</evidence>
<dbReference type="KEGG" id="crq:GCK72_011427"/>
<dbReference type="AlphaFoldDB" id="A0A6A5H8H6"/>
<evidence type="ECO:0000256" key="3">
    <source>
        <dbReference type="ARBA" id="ARBA00022801"/>
    </source>
</evidence>
<sequence>MSFSTEFHDSKESIFLKGDKECEEHAALLRDIGDVFVDPDFPPTANSLGKIIDDQGNEDFENLNDPWFAPHQFQGYAGFPDYGRWSLYEDPWPFHVDQGRLGDCWLIAAIQAIARRKEIVEQILPERDYTRDCGIVPVRLFVNGKWEVIKVDYHIPQDDGMTRGAKNLKNQFWVAFIEKAFAKVRGSYGDLIGGTTCSAFQCLTGCYSTSIHLNPNADAEKMWEDLISYYSCGYPLAAATPKAENYRKIGLCPEHGYSILDFKEHEGYRLIQIGSTNSLRWNGKWSHLSGYDYDTFRQFPFVDRRLIGYKIFWIEIDDFIKYFDTIYVCKYKSGWHDRSVTQTIKRKSESNSEAQIMKIQIEKRQEFVIDVKLRKEQCGLYLQFLNIHKATAENECGELLYNFNTPSPLTTVSMDFVIVPFKTAIQSVQEVVLKYGKSEKYENGNLIIYTWTNANCFLIMADNLYKWTHIRYYATLLSDKEGVYSGSMLKQTSWVPISPRTRSFVAFLNHIELGVPTSQIKLEYCLSSWFMKWLNWIDASIFSENFELAISI</sequence>
<comment type="caution">
    <text evidence="8">The sequence shown here is derived from an EMBL/GenBank/DDBJ whole genome shotgun (WGS) entry which is preliminary data.</text>
</comment>
<comment type="similarity">
    <text evidence="1">Belongs to the peptidase C2 family.</text>
</comment>
<dbReference type="PROSITE" id="PS00139">
    <property type="entry name" value="THIOL_PROTEASE_CYS"/>
    <property type="match status" value="1"/>
</dbReference>
<dbReference type="CTD" id="9806266"/>
<dbReference type="InterPro" id="IPR022684">
    <property type="entry name" value="Calpain_cysteine_protease"/>
</dbReference>
<dbReference type="PROSITE" id="PS50203">
    <property type="entry name" value="CALPAIN_CAT"/>
    <property type="match status" value="1"/>
</dbReference>
<keyword evidence="3" id="KW-0378">Hydrolase</keyword>
<dbReference type="PRINTS" id="PR00704">
    <property type="entry name" value="CALPAIN"/>
</dbReference>
<dbReference type="FunFam" id="3.90.70.10:FF:000219">
    <property type="entry name" value="CaLPain Related"/>
    <property type="match status" value="1"/>
</dbReference>
<dbReference type="GeneID" id="9806266"/>
<comment type="caution">
    <text evidence="6">Lacks conserved residue(s) required for the propagation of feature annotation.</text>
</comment>
<reference evidence="8" key="1">
    <citation type="submission" date="2019-12" db="EMBL/GenBank/DDBJ databases">
        <title>Chromosome-level assembly of the Caenorhabditis remanei genome.</title>
        <authorList>
            <person name="Teterina A.A."/>
            <person name="Willis J.H."/>
            <person name="Phillips P.C."/>
        </authorList>
    </citation>
    <scope>NUCLEOTIDE SEQUENCE [LARGE SCALE GENOMIC DNA]</scope>
    <source>
        <strain evidence="8">PX506</strain>
        <tissue evidence="8">Whole organism</tissue>
    </source>
</reference>
<dbReference type="EMBL" id="WUAV01000003">
    <property type="protein sequence ID" value="KAF1763161.1"/>
    <property type="molecule type" value="Genomic_DNA"/>
</dbReference>
<protein>
    <recommendedName>
        <fullName evidence="7">Calpain catalytic domain-containing protein</fullName>
    </recommendedName>
</protein>
<dbReference type="InterPro" id="IPR000169">
    <property type="entry name" value="Pept_cys_AS"/>
</dbReference>
<dbReference type="Proteomes" id="UP000483820">
    <property type="component" value="Chromosome III"/>
</dbReference>
<proteinExistence type="inferred from homology"/>
<dbReference type="RefSeq" id="XP_053588015.1">
    <property type="nucleotide sequence ID" value="XM_053728438.1"/>
</dbReference>
<dbReference type="SUPFAM" id="SSF54001">
    <property type="entry name" value="Cysteine proteinases"/>
    <property type="match status" value="1"/>
</dbReference>
<dbReference type="Pfam" id="PF00648">
    <property type="entry name" value="Peptidase_C2"/>
    <property type="match status" value="1"/>
</dbReference>
<dbReference type="GO" id="GO:0005737">
    <property type="term" value="C:cytoplasm"/>
    <property type="evidence" value="ECO:0007669"/>
    <property type="project" value="TreeGrafter"/>
</dbReference>
<gene>
    <name evidence="8" type="ORF">GCK72_011427</name>
</gene>
<evidence type="ECO:0000256" key="1">
    <source>
        <dbReference type="ARBA" id="ARBA00007623"/>
    </source>
</evidence>
<dbReference type="PANTHER" id="PTHR10183">
    <property type="entry name" value="CALPAIN"/>
    <property type="match status" value="1"/>
</dbReference>
<dbReference type="Gene3D" id="3.90.70.10">
    <property type="entry name" value="Cysteine proteinases"/>
    <property type="match status" value="1"/>
</dbReference>
<evidence type="ECO:0000256" key="2">
    <source>
        <dbReference type="ARBA" id="ARBA00022670"/>
    </source>
</evidence>
<dbReference type="PANTHER" id="PTHR10183:SF382">
    <property type="entry name" value="CALPAIN-15"/>
    <property type="match status" value="1"/>
</dbReference>
<keyword evidence="2" id="KW-0645">Protease</keyword>
<dbReference type="InterPro" id="IPR038765">
    <property type="entry name" value="Papain-like_cys_pep_sf"/>
</dbReference>
<evidence type="ECO:0000256" key="5">
    <source>
        <dbReference type="PIRSR" id="PIRSR622684-1"/>
    </source>
</evidence>
<evidence type="ECO:0000256" key="4">
    <source>
        <dbReference type="ARBA" id="ARBA00022807"/>
    </source>
</evidence>
<dbReference type="SMART" id="SM00230">
    <property type="entry name" value="CysPc"/>
    <property type="match status" value="1"/>
</dbReference>
<feature type="active site" evidence="5">
    <location>
        <position position="255"/>
    </location>
</feature>
<feature type="domain" description="Calpain catalytic" evidence="7">
    <location>
        <begin position="35"/>
        <end position="332"/>
    </location>
</feature>
<dbReference type="GO" id="GO:0004198">
    <property type="term" value="F:calcium-dependent cysteine-type endopeptidase activity"/>
    <property type="evidence" value="ECO:0007669"/>
    <property type="project" value="InterPro"/>
</dbReference>
<dbReference type="GO" id="GO:0006508">
    <property type="term" value="P:proteolysis"/>
    <property type="evidence" value="ECO:0007669"/>
    <property type="project" value="UniProtKB-KW"/>
</dbReference>
<name>A0A6A5H8H6_CAERE</name>
<feature type="active site" evidence="5">
    <location>
        <position position="104"/>
    </location>
</feature>
<accession>A0A6A5H8H6</accession>
<evidence type="ECO:0000256" key="6">
    <source>
        <dbReference type="PROSITE-ProRule" id="PRU00239"/>
    </source>
</evidence>
<keyword evidence="4" id="KW-0788">Thiol protease</keyword>
<evidence type="ECO:0000313" key="8">
    <source>
        <dbReference type="EMBL" id="KAF1763161.1"/>
    </source>
</evidence>
<organism evidence="8">
    <name type="scientific">Caenorhabditis remanei</name>
    <name type="common">Caenorhabditis vulgaris</name>
    <dbReference type="NCBI Taxonomy" id="31234"/>
    <lineage>
        <taxon>Eukaryota</taxon>
        <taxon>Metazoa</taxon>
        <taxon>Ecdysozoa</taxon>
        <taxon>Nematoda</taxon>
        <taxon>Chromadorea</taxon>
        <taxon>Rhabditida</taxon>
        <taxon>Rhabditina</taxon>
        <taxon>Rhabditomorpha</taxon>
        <taxon>Rhabditoidea</taxon>
        <taxon>Rhabditidae</taxon>
        <taxon>Peloderinae</taxon>
        <taxon>Caenorhabditis</taxon>
    </lineage>
</organism>